<evidence type="ECO:0000259" key="2">
    <source>
        <dbReference type="Pfam" id="PF02698"/>
    </source>
</evidence>
<dbReference type="CDD" id="cd06259">
    <property type="entry name" value="YdcF-like"/>
    <property type="match status" value="1"/>
</dbReference>
<dbReference type="InterPro" id="IPR014729">
    <property type="entry name" value="Rossmann-like_a/b/a_fold"/>
</dbReference>
<organism evidence="3 4">
    <name type="scientific">Chitinophaga filiformis</name>
    <name type="common">Myxococcus filiformis</name>
    <name type="synonym">Flexibacter filiformis</name>
    <dbReference type="NCBI Taxonomy" id="104663"/>
    <lineage>
        <taxon>Bacteria</taxon>
        <taxon>Pseudomonadati</taxon>
        <taxon>Bacteroidota</taxon>
        <taxon>Chitinophagia</taxon>
        <taxon>Chitinophagales</taxon>
        <taxon>Chitinophagaceae</taxon>
        <taxon>Chitinophaga</taxon>
    </lineage>
</organism>
<dbReference type="PANTHER" id="PTHR30336:SF20">
    <property type="entry name" value="DUF218 DOMAIN-CONTAINING PROTEIN"/>
    <property type="match status" value="1"/>
</dbReference>
<reference evidence="3 4" key="1">
    <citation type="submission" date="2022-04" db="EMBL/GenBank/DDBJ databases">
        <title>The arsenic-methylating capacity of Chitinophaga filiformis YT5 during chitin decomposition.</title>
        <authorList>
            <person name="Chen G."/>
            <person name="Liang Y."/>
        </authorList>
    </citation>
    <scope>NUCLEOTIDE SEQUENCE [LARGE SCALE GENOMIC DNA]</scope>
    <source>
        <strain evidence="3 4">YT5</strain>
    </source>
</reference>
<dbReference type="Gene3D" id="3.40.50.620">
    <property type="entry name" value="HUPs"/>
    <property type="match status" value="1"/>
</dbReference>
<evidence type="ECO:0000313" key="4">
    <source>
        <dbReference type="Proteomes" id="UP000830198"/>
    </source>
</evidence>
<evidence type="ECO:0000256" key="1">
    <source>
        <dbReference type="SAM" id="SignalP"/>
    </source>
</evidence>
<feature type="chain" id="PRO_5045503832" evidence="1">
    <location>
        <begin position="23"/>
        <end position="433"/>
    </location>
</feature>
<protein>
    <submittedName>
        <fullName evidence="3">YdcF family protein</fullName>
    </submittedName>
</protein>
<keyword evidence="4" id="KW-1185">Reference proteome</keyword>
<dbReference type="InterPro" id="IPR003848">
    <property type="entry name" value="DUF218"/>
</dbReference>
<dbReference type="Proteomes" id="UP000830198">
    <property type="component" value="Chromosome"/>
</dbReference>
<keyword evidence="1" id="KW-0732">Signal</keyword>
<accession>A0ABY4HUK2</accession>
<feature type="signal peptide" evidence="1">
    <location>
        <begin position="1"/>
        <end position="22"/>
    </location>
</feature>
<feature type="domain" description="DUF218" evidence="2">
    <location>
        <begin position="271"/>
        <end position="394"/>
    </location>
</feature>
<dbReference type="EMBL" id="CP095855">
    <property type="protein sequence ID" value="UPK66849.1"/>
    <property type="molecule type" value="Genomic_DNA"/>
</dbReference>
<dbReference type="InterPro" id="IPR051599">
    <property type="entry name" value="Cell_Envelope_Assoc"/>
</dbReference>
<dbReference type="PANTHER" id="PTHR30336">
    <property type="entry name" value="INNER MEMBRANE PROTEIN, PROBABLE PERMEASE"/>
    <property type="match status" value="1"/>
</dbReference>
<sequence length="433" mass="48379">MRSAVKMSLCLLLCLVTLTAQSQRRKTTKGKGKSKAGTTKTVKVATPSYSTTQQVQMRKSFYLLYLLERNGPAHDVIVKDPVFNQIAKDRLSRLTTAYSQCADAACIGKALEWTADEIHDVSEEFKRLAVANPDIAETVQRLKVVDRYPLYADNADTTFIRKAWEDVATGINHVCRVYLQGVPPRYPRIDSISFRPSDPAFVKQVKTAVQQILPIGTGNTFYKQPLLGALKALEINGRDEATRYEPLYKEQNAAAFAKSKRVNWNAYRFSTILVPGSGPGKAGQSMDSMGMFRCKLAAEQYRNNVAPFIIVSGGHVHPYKTPFCEAIEMKKYMVGKLGLPDSAVIIEPHARHTTTNIRNAVRLVYLFNIPAAKPMLIVSDSFQSLAIEKMAARFINEIGYLPYTGLERKSPTENIILPDLKAWQQDPEDPLDP</sequence>
<proteinExistence type="predicted"/>
<name>A0ABY4HUK2_CHIFI</name>
<evidence type="ECO:0000313" key="3">
    <source>
        <dbReference type="EMBL" id="UPK66849.1"/>
    </source>
</evidence>
<dbReference type="Pfam" id="PF02698">
    <property type="entry name" value="DUF218"/>
    <property type="match status" value="1"/>
</dbReference>
<dbReference type="RefSeq" id="WP_247809050.1">
    <property type="nucleotide sequence ID" value="NZ_CP095855.1"/>
</dbReference>
<gene>
    <name evidence="3" type="ORF">MYF79_18080</name>
</gene>